<evidence type="ECO:0000313" key="6">
    <source>
        <dbReference type="EMBL" id="SPP80156.1"/>
    </source>
</evidence>
<dbReference type="SMART" id="SM01057">
    <property type="entry name" value="Carb_anhydrase"/>
    <property type="match status" value="1"/>
</dbReference>
<dbReference type="GO" id="GO:0005737">
    <property type="term" value="C:cytoplasm"/>
    <property type="evidence" value="ECO:0007669"/>
    <property type="project" value="TreeGrafter"/>
</dbReference>
<evidence type="ECO:0000313" key="7">
    <source>
        <dbReference type="Proteomes" id="UP000268350"/>
    </source>
</evidence>
<dbReference type="EC" id="4.2.1.1" evidence="4"/>
<dbReference type="PANTHER" id="PTHR18952">
    <property type="entry name" value="CARBONIC ANHYDRASE"/>
    <property type="match status" value="1"/>
</dbReference>
<sequence>MFHVVRCFGKVSELSSPNPASFNYDKQGKDWQVQPGKQQSPIALVQSEALRYEGPELVFFNYTKPLYNPYVTNNGHTIRMDISATIEKQNPALAGSNLETVYLAQQLHFHWGSERSQGSEHTIDSQRYDGELHIVHKNSSYESNQEAVHHADGFVVLAVMLRCSEVPQVESPAVNEICKEVKLLPKCYDSSLLQAKISMQDLFAGIDMDKFFTYKGSLTSPPCYETVDWFVFPDALDIPKELWQNFWQLKDRRGKRLINTYRDLQAPNARPVYLCKL</sequence>
<evidence type="ECO:0000256" key="4">
    <source>
        <dbReference type="RuleBase" id="RU367011"/>
    </source>
</evidence>
<reference evidence="7" key="1">
    <citation type="submission" date="2018-01" db="EMBL/GenBank/DDBJ databases">
        <authorList>
            <person name="Alioto T."/>
            <person name="Alioto T."/>
        </authorList>
    </citation>
    <scope>NUCLEOTIDE SEQUENCE [LARGE SCALE GENOMIC DNA]</scope>
</reference>
<proteinExistence type="inferred from homology"/>
<accession>A0A3B0K3F7</accession>
<dbReference type="Proteomes" id="UP000268350">
    <property type="component" value="Unassembled WGS sequence"/>
</dbReference>
<dbReference type="AlphaFoldDB" id="A0A3B0K3F7"/>
<dbReference type="STRING" id="7266.A0A3B0K3F7"/>
<evidence type="ECO:0000256" key="1">
    <source>
        <dbReference type="ARBA" id="ARBA00010718"/>
    </source>
</evidence>
<comment type="cofactor">
    <cofactor evidence="4">
        <name>Zn(2+)</name>
        <dbReference type="ChEBI" id="CHEBI:29105"/>
    </cofactor>
</comment>
<dbReference type="Gene3D" id="3.10.200.10">
    <property type="entry name" value="Alpha carbonic anhydrase"/>
    <property type="match status" value="1"/>
</dbReference>
<dbReference type="EMBL" id="OUUW01000005">
    <property type="protein sequence ID" value="SPP80156.1"/>
    <property type="molecule type" value="Genomic_DNA"/>
</dbReference>
<dbReference type="InterPro" id="IPR023561">
    <property type="entry name" value="Carbonic_anhydrase_a-class"/>
</dbReference>
<name>A0A3B0K3F7_DROGU</name>
<gene>
    <name evidence="6" type="ORF">DGUA_6G005016</name>
</gene>
<dbReference type="InterPro" id="IPR018338">
    <property type="entry name" value="Carbonic_anhydrase_a-class_CS"/>
</dbReference>
<protein>
    <recommendedName>
        <fullName evidence="4">Carbonic anhydrase</fullName>
        <ecNumber evidence="4">4.2.1.1</ecNumber>
    </recommendedName>
</protein>
<dbReference type="OrthoDB" id="429145at2759"/>
<organism evidence="6 7">
    <name type="scientific">Drosophila guanche</name>
    <name type="common">Fruit fly</name>
    <dbReference type="NCBI Taxonomy" id="7266"/>
    <lineage>
        <taxon>Eukaryota</taxon>
        <taxon>Metazoa</taxon>
        <taxon>Ecdysozoa</taxon>
        <taxon>Arthropoda</taxon>
        <taxon>Hexapoda</taxon>
        <taxon>Insecta</taxon>
        <taxon>Pterygota</taxon>
        <taxon>Neoptera</taxon>
        <taxon>Endopterygota</taxon>
        <taxon>Diptera</taxon>
        <taxon>Brachycera</taxon>
        <taxon>Muscomorpha</taxon>
        <taxon>Ephydroidea</taxon>
        <taxon>Drosophilidae</taxon>
        <taxon>Drosophila</taxon>
        <taxon>Sophophora</taxon>
    </lineage>
</organism>
<dbReference type="CDD" id="cd00326">
    <property type="entry name" value="alpha_CA"/>
    <property type="match status" value="1"/>
</dbReference>
<dbReference type="InterPro" id="IPR036398">
    <property type="entry name" value="CA_dom_sf"/>
</dbReference>
<dbReference type="PROSITE" id="PS00162">
    <property type="entry name" value="ALPHA_CA_1"/>
    <property type="match status" value="1"/>
</dbReference>
<dbReference type="GO" id="GO:0004089">
    <property type="term" value="F:carbonate dehydratase activity"/>
    <property type="evidence" value="ECO:0007669"/>
    <property type="project" value="UniProtKB-UniRule"/>
</dbReference>
<comment type="similarity">
    <text evidence="1 4">Belongs to the alpha-carbonic anhydrase family.</text>
</comment>
<feature type="domain" description="Alpha-carbonic anhydrase" evidence="5">
    <location>
        <begin position="20"/>
        <end position="276"/>
    </location>
</feature>
<dbReference type="SUPFAM" id="SSF51069">
    <property type="entry name" value="Carbonic anhydrase"/>
    <property type="match status" value="1"/>
</dbReference>
<dbReference type="PANTHER" id="PTHR18952:SF137">
    <property type="entry name" value="CARBONIC ANHYDRASE"/>
    <property type="match status" value="1"/>
</dbReference>
<dbReference type="OMA" id="PCYETVD"/>
<evidence type="ECO:0000256" key="3">
    <source>
        <dbReference type="ARBA" id="ARBA00022833"/>
    </source>
</evidence>
<dbReference type="InterPro" id="IPR001148">
    <property type="entry name" value="CA_dom"/>
</dbReference>
<dbReference type="GO" id="GO:0008270">
    <property type="term" value="F:zinc ion binding"/>
    <property type="evidence" value="ECO:0007669"/>
    <property type="project" value="UniProtKB-UniRule"/>
</dbReference>
<keyword evidence="2 4" id="KW-0479">Metal-binding</keyword>
<comment type="catalytic activity">
    <reaction evidence="4">
        <text>hydrogencarbonate + H(+) = CO2 + H2O</text>
        <dbReference type="Rhea" id="RHEA:10748"/>
        <dbReference type="ChEBI" id="CHEBI:15377"/>
        <dbReference type="ChEBI" id="CHEBI:15378"/>
        <dbReference type="ChEBI" id="CHEBI:16526"/>
        <dbReference type="ChEBI" id="CHEBI:17544"/>
        <dbReference type="EC" id="4.2.1.1"/>
    </reaction>
</comment>
<keyword evidence="4" id="KW-0456">Lyase</keyword>
<comment type="function">
    <text evidence="4">Reversible hydration of carbon dioxide.</text>
</comment>
<keyword evidence="7" id="KW-1185">Reference proteome</keyword>
<evidence type="ECO:0000259" key="5">
    <source>
        <dbReference type="PROSITE" id="PS51144"/>
    </source>
</evidence>
<keyword evidence="3 4" id="KW-0862">Zinc</keyword>
<dbReference type="PROSITE" id="PS51144">
    <property type="entry name" value="ALPHA_CA_2"/>
    <property type="match status" value="1"/>
</dbReference>
<dbReference type="Pfam" id="PF00194">
    <property type="entry name" value="Carb_anhydrase"/>
    <property type="match status" value="1"/>
</dbReference>
<evidence type="ECO:0000256" key="2">
    <source>
        <dbReference type="ARBA" id="ARBA00022723"/>
    </source>
</evidence>